<dbReference type="Pfam" id="PF05199">
    <property type="entry name" value="GMC_oxred_C"/>
    <property type="match status" value="1"/>
</dbReference>
<gene>
    <name evidence="7" type="ORF">OEA41_007879</name>
</gene>
<dbReference type="SUPFAM" id="SSF54373">
    <property type="entry name" value="FAD-linked reductases, C-terminal domain"/>
    <property type="match status" value="1"/>
</dbReference>
<dbReference type="PIRSF" id="PIRSF000137">
    <property type="entry name" value="Alcohol_oxidase"/>
    <property type="match status" value="1"/>
</dbReference>
<dbReference type="InterPro" id="IPR036188">
    <property type="entry name" value="FAD/NAD-bd_sf"/>
</dbReference>
<evidence type="ECO:0000256" key="2">
    <source>
        <dbReference type="ARBA" id="ARBA00023180"/>
    </source>
</evidence>
<comment type="cofactor">
    <cofactor evidence="4">
        <name>FAD</name>
        <dbReference type="ChEBI" id="CHEBI:57692"/>
    </cofactor>
</comment>
<comment type="similarity">
    <text evidence="1">Belongs to the GMC oxidoreductase family.</text>
</comment>
<feature type="binding site" evidence="4">
    <location>
        <begin position="571"/>
        <end position="572"/>
    </location>
    <ligand>
        <name>FAD</name>
        <dbReference type="ChEBI" id="CHEBI:57692"/>
    </ligand>
</feature>
<dbReference type="GO" id="GO:0050660">
    <property type="term" value="F:flavin adenine dinucleotide binding"/>
    <property type="evidence" value="ECO:0007669"/>
    <property type="project" value="InterPro"/>
</dbReference>
<feature type="active site" description="Proton acceptor" evidence="3">
    <location>
        <position position="616"/>
    </location>
</feature>
<sequence length="636" mass="68376">MRVVKLVFLSALGALSIFAFPMPSPGQSTRLPILGSSFGVPGNASFDYVVIGGGTAGLAVAAKLAGDASISVAVIEAGAFYEVDNGNISVIPGDATFYTGTSPNDTQPLVDWGFDTIPQAGANERSIHYARGKTLGGSSARNYMVYQRFVHPSLSIAPTHQNRPTKASLEQWATEVGDSSYNFDNFLPYYKRDIQYFGPKAGLFTNSTVLEDPTAFLANNSNGALKVSYNNYEDVFTSWFQPALEKMGMLAIDGFNSGNLIGSAYATFTIDPVNAHRSSSESTFLQRAIRNTTLQVYKQSLVQKIIFQNNTAKGVLVTTGGVDYVLEARREIIVSAGAFQSPQILMVSGLGPKTLLEGLGISVVKDLSGVGQNLWDQPWFGSSFRVKFETASTLQSNPAAYAEAVEAYLTEATGPLSIVAPGVYGWEKLPAKYRSNLTSSTRNALSGFPTDWPELEWLPASAFLGNQANHQTADPHDGYNYASLATALIAPLSRGNVSINSSSMLDAPLINPSWLTDPADAEVAVAALRRQREIWSILNNITIGEEQFPGPAVQTDAEILEWIRGVVTPIWHASATCKMGRPNDTMAVIDASARVYGTQGLRVIDASSFPFLPPGHPQSTVYALAEKLSSEMLNGK</sequence>
<dbReference type="EMBL" id="JASNWA010000004">
    <property type="protein sequence ID" value="KAK3176556.1"/>
    <property type="molecule type" value="Genomic_DNA"/>
</dbReference>
<dbReference type="Proteomes" id="UP001276659">
    <property type="component" value="Unassembled WGS sequence"/>
</dbReference>
<dbReference type="Pfam" id="PF00732">
    <property type="entry name" value="GMC_oxred_N"/>
    <property type="match status" value="1"/>
</dbReference>
<feature type="domain" description="Glucose-methanol-choline oxidoreductase N-terminal" evidence="6">
    <location>
        <begin position="337"/>
        <end position="351"/>
    </location>
</feature>
<dbReference type="PANTHER" id="PTHR11552">
    <property type="entry name" value="GLUCOSE-METHANOL-CHOLINE GMC OXIDOREDUCTASE"/>
    <property type="match status" value="1"/>
</dbReference>
<protein>
    <recommendedName>
        <fullName evidence="6">Glucose-methanol-choline oxidoreductase N-terminal domain-containing protein</fullName>
    </recommendedName>
</protein>
<dbReference type="PROSITE" id="PS00624">
    <property type="entry name" value="GMC_OXRED_2"/>
    <property type="match status" value="1"/>
</dbReference>
<evidence type="ECO:0000259" key="6">
    <source>
        <dbReference type="PROSITE" id="PS00624"/>
    </source>
</evidence>
<dbReference type="AlphaFoldDB" id="A0AAD9ZDW3"/>
<dbReference type="GO" id="GO:0044550">
    <property type="term" value="P:secondary metabolite biosynthetic process"/>
    <property type="evidence" value="ECO:0007669"/>
    <property type="project" value="TreeGrafter"/>
</dbReference>
<dbReference type="InterPro" id="IPR007867">
    <property type="entry name" value="GMC_OxRtase_C"/>
</dbReference>
<feature type="chain" id="PRO_5042123726" description="Glucose-methanol-choline oxidoreductase N-terminal domain-containing protein" evidence="5">
    <location>
        <begin position="20"/>
        <end position="636"/>
    </location>
</feature>
<evidence type="ECO:0000256" key="1">
    <source>
        <dbReference type="ARBA" id="ARBA00010790"/>
    </source>
</evidence>
<keyword evidence="8" id="KW-1185">Reference proteome</keyword>
<dbReference type="Gene3D" id="3.30.560.10">
    <property type="entry name" value="Glucose Oxidase, domain 3"/>
    <property type="match status" value="1"/>
</dbReference>
<keyword evidence="2" id="KW-0325">Glycoprotein</keyword>
<dbReference type="SUPFAM" id="SSF51905">
    <property type="entry name" value="FAD/NAD(P)-binding domain"/>
    <property type="match status" value="1"/>
</dbReference>
<feature type="binding site" evidence="4">
    <location>
        <begin position="617"/>
        <end position="618"/>
    </location>
    <ligand>
        <name>FAD</name>
        <dbReference type="ChEBI" id="CHEBI:57692"/>
    </ligand>
</feature>
<dbReference type="InterPro" id="IPR000172">
    <property type="entry name" value="GMC_OxRdtase_N"/>
</dbReference>
<keyword evidence="5" id="KW-0732">Signal</keyword>
<dbReference type="InterPro" id="IPR012132">
    <property type="entry name" value="GMC_OxRdtase"/>
</dbReference>
<organism evidence="7 8">
    <name type="scientific">Lepraria neglecta</name>
    <dbReference type="NCBI Taxonomy" id="209136"/>
    <lineage>
        <taxon>Eukaryota</taxon>
        <taxon>Fungi</taxon>
        <taxon>Dikarya</taxon>
        <taxon>Ascomycota</taxon>
        <taxon>Pezizomycotina</taxon>
        <taxon>Lecanoromycetes</taxon>
        <taxon>OSLEUM clade</taxon>
        <taxon>Lecanoromycetidae</taxon>
        <taxon>Lecanorales</taxon>
        <taxon>Lecanorineae</taxon>
        <taxon>Stereocaulaceae</taxon>
        <taxon>Lepraria</taxon>
    </lineage>
</organism>
<feature type="binding site" evidence="4">
    <location>
        <position position="302"/>
    </location>
    <ligand>
        <name>FAD</name>
        <dbReference type="ChEBI" id="CHEBI:57692"/>
    </ligand>
</feature>
<reference evidence="7" key="1">
    <citation type="submission" date="2022-11" db="EMBL/GenBank/DDBJ databases">
        <title>Chromosomal genome sequence assembly and mating type (MAT) locus characterization of the leprose asexual lichenized fungus Lepraria neglecta (Nyl.) Erichsen.</title>
        <authorList>
            <person name="Allen J.L."/>
            <person name="Pfeffer B."/>
        </authorList>
    </citation>
    <scope>NUCLEOTIDE SEQUENCE</scope>
    <source>
        <strain evidence="7">Allen 5258</strain>
    </source>
</reference>
<comment type="caution">
    <text evidence="7">The sequence shown here is derived from an EMBL/GenBank/DDBJ whole genome shotgun (WGS) entry which is preliminary data.</text>
</comment>
<dbReference type="GO" id="GO:0016614">
    <property type="term" value="F:oxidoreductase activity, acting on CH-OH group of donors"/>
    <property type="evidence" value="ECO:0007669"/>
    <property type="project" value="InterPro"/>
</dbReference>
<evidence type="ECO:0000256" key="3">
    <source>
        <dbReference type="PIRSR" id="PIRSR000137-1"/>
    </source>
</evidence>
<dbReference type="PANTHER" id="PTHR11552:SF138">
    <property type="entry name" value="DEHYDROGENASE PKFF-RELATED"/>
    <property type="match status" value="1"/>
</dbReference>
<evidence type="ECO:0000313" key="7">
    <source>
        <dbReference type="EMBL" id="KAK3176556.1"/>
    </source>
</evidence>
<feature type="signal peptide" evidence="5">
    <location>
        <begin position="1"/>
        <end position="19"/>
    </location>
</feature>
<name>A0AAD9ZDW3_9LECA</name>
<feature type="active site" description="Proton donor" evidence="3">
    <location>
        <position position="572"/>
    </location>
</feature>
<feature type="binding site" evidence="4">
    <location>
        <begin position="142"/>
        <end position="145"/>
    </location>
    <ligand>
        <name>FAD</name>
        <dbReference type="ChEBI" id="CHEBI:57692"/>
    </ligand>
</feature>
<dbReference type="Gene3D" id="3.50.50.60">
    <property type="entry name" value="FAD/NAD(P)-binding domain"/>
    <property type="match status" value="1"/>
</dbReference>
<evidence type="ECO:0000256" key="4">
    <source>
        <dbReference type="PIRSR" id="PIRSR000137-2"/>
    </source>
</evidence>
<accession>A0AAD9ZDW3</accession>
<evidence type="ECO:0000256" key="5">
    <source>
        <dbReference type="SAM" id="SignalP"/>
    </source>
</evidence>
<evidence type="ECO:0000313" key="8">
    <source>
        <dbReference type="Proteomes" id="UP001276659"/>
    </source>
</evidence>
<proteinExistence type="inferred from homology"/>
<keyword evidence="4" id="KW-0274">FAD</keyword>
<keyword evidence="4" id="KW-0285">Flavoprotein</keyword>